<dbReference type="KEGG" id="cbw:RR42_m1715"/>
<accession>A0A0C4Y1Z1</accession>
<dbReference type="EMBL" id="CP010536">
    <property type="protein sequence ID" value="AJG19112.1"/>
    <property type="molecule type" value="Genomic_DNA"/>
</dbReference>
<dbReference type="InterPro" id="IPR009734">
    <property type="entry name" value="Myoviridae_GpU"/>
</dbReference>
<reference evidence="1 2" key="1">
    <citation type="journal article" date="2015" name="Genome Announc.">
        <title>Complete Genome Sequence of Cupriavidus basilensis 4G11, Isolated from the Oak Ridge Field Research Center Site.</title>
        <authorList>
            <person name="Ray J."/>
            <person name="Waters R.J."/>
            <person name="Skerker J.M."/>
            <person name="Kuehl J.V."/>
            <person name="Price M.N."/>
            <person name="Huang J."/>
            <person name="Chakraborty R."/>
            <person name="Arkin A.P."/>
            <person name="Deutschbauer A."/>
        </authorList>
    </citation>
    <scope>NUCLEOTIDE SEQUENCE [LARGE SCALE GENOMIC DNA]</scope>
    <source>
        <strain evidence="1">4G11</strain>
    </source>
</reference>
<dbReference type="AlphaFoldDB" id="A0A0C4Y1Z1"/>
<dbReference type="STRING" id="68895.RR42_m1715"/>
<organism evidence="1 2">
    <name type="scientific">Cupriavidus basilensis</name>
    <dbReference type="NCBI Taxonomy" id="68895"/>
    <lineage>
        <taxon>Bacteria</taxon>
        <taxon>Pseudomonadati</taxon>
        <taxon>Pseudomonadota</taxon>
        <taxon>Betaproteobacteria</taxon>
        <taxon>Burkholderiales</taxon>
        <taxon>Burkholderiaceae</taxon>
        <taxon>Cupriavidus</taxon>
    </lineage>
</organism>
<dbReference type="OrthoDB" id="1550902at2"/>
<name>A0A0C4Y1Z1_9BURK</name>
<evidence type="ECO:0000313" key="2">
    <source>
        <dbReference type="Proteomes" id="UP000031843"/>
    </source>
</evidence>
<dbReference type="Proteomes" id="UP000031843">
    <property type="component" value="Chromosome main"/>
</dbReference>
<dbReference type="PIRSF" id="PIRSF029208">
    <property type="entry name" value="Phage_tail_GPU"/>
    <property type="match status" value="1"/>
</dbReference>
<protein>
    <submittedName>
        <fullName evidence="1">Phage tape measure</fullName>
    </submittedName>
</protein>
<evidence type="ECO:0000313" key="1">
    <source>
        <dbReference type="EMBL" id="AJG19112.1"/>
    </source>
</evidence>
<dbReference type="Pfam" id="PF06995">
    <property type="entry name" value="Phage_P2_GpU"/>
    <property type="match status" value="1"/>
</dbReference>
<gene>
    <name evidence="1" type="ORF">RR42_m1715</name>
</gene>
<sequence>MMMALGQFVFSVETAPYQDFQQQMGWQHPSNNRIGRRPARQFLGPDDETITLAGLLVPELTGGDVTVDRLRNMGDAGAAYVLIEGTGRYYGLFVIEGLSLTRTLFFQDGKARRIEFSLKLTRVDDEAEALIGPGLVEDGLA</sequence>
<dbReference type="RefSeq" id="WP_043345716.1">
    <property type="nucleotide sequence ID" value="NZ_CP010536.1"/>
</dbReference>
<proteinExistence type="predicted"/>
<dbReference type="InterPro" id="IPR016912">
    <property type="entry name" value="Phage_P2_GpU"/>
</dbReference>
<keyword evidence="2" id="KW-1185">Reference proteome</keyword>